<dbReference type="Gene3D" id="1.10.260.40">
    <property type="entry name" value="lambda repressor-like DNA-binding domains"/>
    <property type="match status" value="1"/>
</dbReference>
<dbReference type="SMART" id="SM00354">
    <property type="entry name" value="HTH_LACI"/>
    <property type="match status" value="1"/>
</dbReference>
<evidence type="ECO:0000256" key="3">
    <source>
        <dbReference type="ARBA" id="ARBA00023163"/>
    </source>
</evidence>
<evidence type="ECO:0000313" key="5">
    <source>
        <dbReference type="EMBL" id="OQS41629.1"/>
    </source>
</evidence>
<dbReference type="InterPro" id="IPR010982">
    <property type="entry name" value="Lambda_DNA-bd_dom_sf"/>
</dbReference>
<accession>A0A1W0D3Q9</accession>
<evidence type="ECO:0000313" key="6">
    <source>
        <dbReference type="Proteomes" id="UP000192721"/>
    </source>
</evidence>
<sequence>MSDKPRRPSLQDIADRVGTSKMTVSRYLRNASLVSDATGQRISSAMEQLGYIPNRVPDLLARAKSRAIGVLLPSMSNQVFSNLVHGVESVTREAGYHTLYGHYCYDVEQETLQVEQLLSFQVDGLILCETIHSERTLRMLQVAAIPVVEVMELPSQPIDLAVGLDHQAAAEDMTRTMIARGKRRIAYLAARLDRRTRLRAAGYRAAMEQAGLVPLEIQTEQHSSFQLGGEMLRQAMAAAPDLDGVFCTNDDIAAGALLEAQAMGMAVPQRIAVAGFNALDIGSALHPRLASVVTPREAIGRLAAQRLLGRIHGQRYTDPVIDLGYTLSLGGSV</sequence>
<dbReference type="InterPro" id="IPR000843">
    <property type="entry name" value="HTH_LacI"/>
</dbReference>
<dbReference type="PANTHER" id="PTHR30146:SF2">
    <property type="entry name" value="HTH-TYPE TRANSCRIPTIONAL REGULATOR GNTR"/>
    <property type="match status" value="1"/>
</dbReference>
<dbReference type="Pfam" id="PF00356">
    <property type="entry name" value="LacI"/>
    <property type="match status" value="1"/>
</dbReference>
<dbReference type="CDD" id="cd01392">
    <property type="entry name" value="HTH_LacI"/>
    <property type="match status" value="1"/>
</dbReference>
<protein>
    <submittedName>
        <fullName evidence="5">Transcriptional regulator</fullName>
    </submittedName>
</protein>
<proteinExistence type="predicted"/>
<dbReference type="GO" id="GO:0000976">
    <property type="term" value="F:transcription cis-regulatory region binding"/>
    <property type="evidence" value="ECO:0007669"/>
    <property type="project" value="TreeGrafter"/>
</dbReference>
<dbReference type="AlphaFoldDB" id="A0A1W0D3Q9"/>
<keyword evidence="1" id="KW-0805">Transcription regulation</keyword>
<dbReference type="InterPro" id="IPR028082">
    <property type="entry name" value="Peripla_BP_I"/>
</dbReference>
<name>A0A1W0D3Q9_9NEIS</name>
<comment type="caution">
    <text evidence="5">The sequence shown here is derived from an EMBL/GenBank/DDBJ whole genome shotgun (WGS) entry which is preliminary data.</text>
</comment>
<dbReference type="GO" id="GO:0003700">
    <property type="term" value="F:DNA-binding transcription factor activity"/>
    <property type="evidence" value="ECO:0007669"/>
    <property type="project" value="TreeGrafter"/>
</dbReference>
<dbReference type="PROSITE" id="PS50932">
    <property type="entry name" value="HTH_LACI_2"/>
    <property type="match status" value="1"/>
</dbReference>
<dbReference type="Gene3D" id="3.40.50.2300">
    <property type="match status" value="2"/>
</dbReference>
<evidence type="ECO:0000259" key="4">
    <source>
        <dbReference type="PROSITE" id="PS50932"/>
    </source>
</evidence>
<gene>
    <name evidence="5" type="ORF">B0T45_07795</name>
</gene>
<reference evidence="5 6" key="1">
    <citation type="submission" date="2017-02" db="EMBL/GenBank/DDBJ databases">
        <title>Chromobacterium haemolyticum H5244.</title>
        <authorList>
            <person name="Gulvik C.A."/>
        </authorList>
    </citation>
    <scope>NUCLEOTIDE SEQUENCE [LARGE SCALE GENOMIC DNA]</scope>
    <source>
        <strain evidence="5 6">H5244</strain>
    </source>
</reference>
<keyword evidence="3" id="KW-0804">Transcription</keyword>
<dbReference type="InterPro" id="IPR001761">
    <property type="entry name" value="Peripla_BP/Lac1_sug-bd_dom"/>
</dbReference>
<dbReference type="RefSeq" id="WP_081555115.1">
    <property type="nucleotide sequence ID" value="NZ_LXRL01000082.1"/>
</dbReference>
<evidence type="ECO:0000256" key="2">
    <source>
        <dbReference type="ARBA" id="ARBA00023125"/>
    </source>
</evidence>
<feature type="domain" description="HTH lacI-type" evidence="4">
    <location>
        <begin position="8"/>
        <end position="62"/>
    </location>
</feature>
<dbReference type="SUPFAM" id="SSF47413">
    <property type="entry name" value="lambda repressor-like DNA-binding domains"/>
    <property type="match status" value="1"/>
</dbReference>
<organism evidence="5 6">
    <name type="scientific">Chromobacterium haemolyticum</name>
    <dbReference type="NCBI Taxonomy" id="394935"/>
    <lineage>
        <taxon>Bacteria</taxon>
        <taxon>Pseudomonadati</taxon>
        <taxon>Pseudomonadota</taxon>
        <taxon>Betaproteobacteria</taxon>
        <taxon>Neisseriales</taxon>
        <taxon>Chromobacteriaceae</taxon>
        <taxon>Chromobacterium</taxon>
    </lineage>
</organism>
<dbReference type="EMBL" id="MUKV01000007">
    <property type="protein sequence ID" value="OQS41629.1"/>
    <property type="molecule type" value="Genomic_DNA"/>
</dbReference>
<dbReference type="SUPFAM" id="SSF53822">
    <property type="entry name" value="Periplasmic binding protein-like I"/>
    <property type="match status" value="1"/>
</dbReference>
<dbReference type="CDD" id="cd01575">
    <property type="entry name" value="PBP1_GntR"/>
    <property type="match status" value="1"/>
</dbReference>
<keyword evidence="2" id="KW-0238">DNA-binding</keyword>
<evidence type="ECO:0000256" key="1">
    <source>
        <dbReference type="ARBA" id="ARBA00023015"/>
    </source>
</evidence>
<dbReference type="Pfam" id="PF00532">
    <property type="entry name" value="Peripla_BP_1"/>
    <property type="match status" value="1"/>
</dbReference>
<dbReference type="Proteomes" id="UP000192721">
    <property type="component" value="Unassembled WGS sequence"/>
</dbReference>
<dbReference type="PANTHER" id="PTHR30146">
    <property type="entry name" value="LACI-RELATED TRANSCRIPTIONAL REPRESSOR"/>
    <property type="match status" value="1"/>
</dbReference>